<dbReference type="Pfam" id="PF15975">
    <property type="entry name" value="Flot"/>
    <property type="match status" value="1"/>
</dbReference>
<feature type="region of interest" description="Disordered" evidence="5">
    <location>
        <begin position="358"/>
        <end position="393"/>
    </location>
</feature>
<name>A0A846XZE8_9NOCA</name>
<dbReference type="PANTHER" id="PTHR13806:SF46">
    <property type="entry name" value="FLOTILLIN-1-RELATED"/>
    <property type="match status" value="1"/>
</dbReference>
<evidence type="ECO:0000256" key="4">
    <source>
        <dbReference type="SAM" id="Coils"/>
    </source>
</evidence>
<comment type="subcellular location">
    <subcellularLocation>
        <location evidence="1">Membrane</location>
    </subcellularLocation>
</comment>
<dbReference type="GO" id="GO:0005886">
    <property type="term" value="C:plasma membrane"/>
    <property type="evidence" value="ECO:0007669"/>
    <property type="project" value="UniProtKB-SubCell"/>
</dbReference>
<dbReference type="CDD" id="cd03399">
    <property type="entry name" value="SPFH_flotillin"/>
    <property type="match status" value="1"/>
</dbReference>
<dbReference type="PANTHER" id="PTHR13806">
    <property type="entry name" value="FLOTILLIN-RELATED"/>
    <property type="match status" value="1"/>
</dbReference>
<evidence type="ECO:0000256" key="3">
    <source>
        <dbReference type="ARBA" id="ARBA00023136"/>
    </source>
</evidence>
<dbReference type="AlphaFoldDB" id="A0A846XZE8"/>
<proteinExistence type="inferred from homology"/>
<feature type="domain" description="Flotillin C-terminal" evidence="7">
    <location>
        <begin position="268"/>
        <end position="352"/>
    </location>
</feature>
<evidence type="ECO:0000313" key="8">
    <source>
        <dbReference type="EMBL" id="NKY50761.1"/>
    </source>
</evidence>
<evidence type="ECO:0000259" key="6">
    <source>
        <dbReference type="Pfam" id="PF01145"/>
    </source>
</evidence>
<dbReference type="InterPro" id="IPR036013">
    <property type="entry name" value="Band_7/SPFH_dom_sf"/>
</dbReference>
<feature type="compositionally biased region" description="Polar residues" evidence="5">
    <location>
        <begin position="358"/>
        <end position="368"/>
    </location>
</feature>
<dbReference type="InterPro" id="IPR001107">
    <property type="entry name" value="Band_7"/>
</dbReference>
<feature type="compositionally biased region" description="Basic and acidic residues" evidence="5">
    <location>
        <begin position="370"/>
        <end position="384"/>
    </location>
</feature>
<sequence length="393" mass="42762">MLGYHVPDPDEAMLISGGRVKDNAPFRVITGHGAWVMPFFRKVSYLSLAMFEAEIQERCVTKQAIQLDVRAVIAFKVANDTVSVVNAAQRFLSEQEREMSVLTGRIFSGHLRSIVGSMTVEEIIRERQKLADEVLVASKVEMGNIGLWVDSFQIQSIDDGGLGYITALAAPHNAAVQRDAQIAQAEASQRAAEAEQESLRRQAEYQRQTSILQAEYQHDIDKANAEAAQAGPLAEAIALQEVLSAQAERARKEAELREQQLQAEVVKPAEAEAERVRILAQAEADRTRIQADAAASNNRIALDQLLIEQLPEIVKQASQGLANANLTVLNGPDGVGELVNGMVGQGLTVFNSLQKALTPDNGTSTSNGKHAGDRNEEPKKRISSDNHSGTPIE</sequence>
<dbReference type="InterPro" id="IPR031905">
    <property type="entry name" value="Flotillin_C"/>
</dbReference>
<evidence type="ECO:0000256" key="2">
    <source>
        <dbReference type="ARBA" id="ARBA00007161"/>
    </source>
</evidence>
<accession>A0A846XZE8</accession>
<feature type="domain" description="Band 7" evidence="6">
    <location>
        <begin position="11"/>
        <end position="187"/>
    </location>
</feature>
<dbReference type="InterPro" id="IPR027705">
    <property type="entry name" value="Flotillin_fam"/>
</dbReference>
<dbReference type="Proteomes" id="UP000565711">
    <property type="component" value="Unassembled WGS sequence"/>
</dbReference>
<evidence type="ECO:0000259" key="7">
    <source>
        <dbReference type="Pfam" id="PF15975"/>
    </source>
</evidence>
<organism evidence="8 9">
    <name type="scientific">Nocardia vermiculata</name>
    <dbReference type="NCBI Taxonomy" id="257274"/>
    <lineage>
        <taxon>Bacteria</taxon>
        <taxon>Bacillati</taxon>
        <taxon>Actinomycetota</taxon>
        <taxon>Actinomycetes</taxon>
        <taxon>Mycobacteriales</taxon>
        <taxon>Nocardiaceae</taxon>
        <taxon>Nocardia</taxon>
    </lineage>
</organism>
<evidence type="ECO:0000256" key="5">
    <source>
        <dbReference type="SAM" id="MobiDB-lite"/>
    </source>
</evidence>
<dbReference type="Gene3D" id="3.30.479.30">
    <property type="entry name" value="Band 7 domain"/>
    <property type="match status" value="1"/>
</dbReference>
<comment type="caution">
    <text evidence="8">The sequence shown here is derived from an EMBL/GenBank/DDBJ whole genome shotgun (WGS) entry which is preliminary data.</text>
</comment>
<gene>
    <name evidence="8" type="ORF">HGA08_11115</name>
</gene>
<keyword evidence="3" id="KW-0472">Membrane</keyword>
<dbReference type="Pfam" id="PF01145">
    <property type="entry name" value="Band_7"/>
    <property type="match status" value="1"/>
</dbReference>
<evidence type="ECO:0000313" key="9">
    <source>
        <dbReference type="Proteomes" id="UP000565711"/>
    </source>
</evidence>
<dbReference type="EMBL" id="JAAXOP010000005">
    <property type="protein sequence ID" value="NKY50761.1"/>
    <property type="molecule type" value="Genomic_DNA"/>
</dbReference>
<comment type="similarity">
    <text evidence="2">Belongs to the band 7/mec-2 family. Flotillin subfamily.</text>
</comment>
<dbReference type="SUPFAM" id="SSF117892">
    <property type="entry name" value="Band 7/SPFH domain"/>
    <property type="match status" value="1"/>
</dbReference>
<reference evidence="8 9" key="1">
    <citation type="submission" date="2020-04" db="EMBL/GenBank/DDBJ databases">
        <title>MicrobeNet Type strains.</title>
        <authorList>
            <person name="Nicholson A.C."/>
        </authorList>
    </citation>
    <scope>NUCLEOTIDE SEQUENCE [LARGE SCALE GENOMIC DNA]</scope>
    <source>
        <strain evidence="8 9">JCM 12354</strain>
    </source>
</reference>
<dbReference type="RefSeq" id="WP_084475262.1">
    <property type="nucleotide sequence ID" value="NZ_JAAXOP010000005.1"/>
</dbReference>
<feature type="coiled-coil region" evidence="4">
    <location>
        <begin position="233"/>
        <end position="299"/>
    </location>
</feature>
<evidence type="ECO:0000256" key="1">
    <source>
        <dbReference type="ARBA" id="ARBA00004370"/>
    </source>
</evidence>
<keyword evidence="9" id="KW-1185">Reference proteome</keyword>
<protein>
    <submittedName>
        <fullName evidence="8">Flotillin</fullName>
    </submittedName>
</protein>
<keyword evidence="4" id="KW-0175">Coiled coil</keyword>